<proteinExistence type="predicted"/>
<evidence type="ECO:0000259" key="7">
    <source>
        <dbReference type="PROSITE" id="PS50156"/>
    </source>
</evidence>
<dbReference type="InterPro" id="IPR050545">
    <property type="entry name" value="Mycobact_MmpL"/>
</dbReference>
<feature type="transmembrane region" description="Helical" evidence="6">
    <location>
        <begin position="265"/>
        <end position="288"/>
    </location>
</feature>
<dbReference type="EMBL" id="CP035495">
    <property type="protein sequence ID" value="QAY63095.1"/>
    <property type="molecule type" value="Genomic_DNA"/>
</dbReference>
<keyword evidence="4 6" id="KW-1133">Transmembrane helix</keyword>
<keyword evidence="3 6" id="KW-0812">Transmembrane</keyword>
<dbReference type="OrthoDB" id="7051771at2"/>
<dbReference type="AlphaFoldDB" id="A0A4P6EL61"/>
<evidence type="ECO:0000256" key="6">
    <source>
        <dbReference type="SAM" id="Phobius"/>
    </source>
</evidence>
<evidence type="ECO:0000256" key="2">
    <source>
        <dbReference type="ARBA" id="ARBA00022475"/>
    </source>
</evidence>
<organism evidence="8 9">
    <name type="scientific">Xylanimonas allomyrinae</name>
    <dbReference type="NCBI Taxonomy" id="2509459"/>
    <lineage>
        <taxon>Bacteria</taxon>
        <taxon>Bacillati</taxon>
        <taxon>Actinomycetota</taxon>
        <taxon>Actinomycetes</taxon>
        <taxon>Micrococcales</taxon>
        <taxon>Promicromonosporaceae</taxon>
        <taxon>Xylanimonas</taxon>
    </lineage>
</organism>
<accession>A0A4P6EL61</accession>
<dbReference type="Gene3D" id="1.20.1640.10">
    <property type="entry name" value="Multidrug efflux transporter AcrB transmembrane domain"/>
    <property type="match status" value="2"/>
</dbReference>
<feature type="transmembrane region" description="Helical" evidence="6">
    <location>
        <begin position="354"/>
        <end position="375"/>
    </location>
</feature>
<dbReference type="PANTHER" id="PTHR33406">
    <property type="entry name" value="MEMBRANE PROTEIN MJ1562-RELATED"/>
    <property type="match status" value="1"/>
</dbReference>
<keyword evidence="5 6" id="KW-0472">Membrane</keyword>
<dbReference type="SUPFAM" id="SSF82866">
    <property type="entry name" value="Multidrug efflux transporter AcrB transmembrane domain"/>
    <property type="match status" value="2"/>
</dbReference>
<dbReference type="RefSeq" id="WP_129203873.1">
    <property type="nucleotide sequence ID" value="NZ_CP035495.1"/>
</dbReference>
<reference evidence="8 9" key="1">
    <citation type="submission" date="2019-01" db="EMBL/GenBank/DDBJ databases">
        <title>Genome sequencing of strain 2JSPR-7.</title>
        <authorList>
            <person name="Heo J."/>
            <person name="Kim S.-J."/>
            <person name="Kim J.-S."/>
            <person name="Hong S.-B."/>
            <person name="Kwon S.-W."/>
        </authorList>
    </citation>
    <scope>NUCLEOTIDE SEQUENCE [LARGE SCALE GENOMIC DNA]</scope>
    <source>
        <strain evidence="8 9">2JSPR-7</strain>
    </source>
</reference>
<feature type="transmembrane region" description="Helical" evidence="6">
    <location>
        <begin position="647"/>
        <end position="670"/>
    </location>
</feature>
<feature type="domain" description="SSD" evidence="7">
    <location>
        <begin position="178"/>
        <end position="322"/>
    </location>
</feature>
<dbReference type="Proteomes" id="UP000291758">
    <property type="component" value="Chromosome"/>
</dbReference>
<feature type="transmembrane region" description="Helical" evidence="6">
    <location>
        <begin position="294"/>
        <end position="323"/>
    </location>
</feature>
<dbReference type="InterPro" id="IPR000731">
    <property type="entry name" value="SSD"/>
</dbReference>
<dbReference type="Pfam" id="PF03176">
    <property type="entry name" value="MMPL"/>
    <property type="match status" value="2"/>
</dbReference>
<dbReference type="PROSITE" id="PS50156">
    <property type="entry name" value="SSD"/>
    <property type="match status" value="1"/>
</dbReference>
<name>A0A4P6EL61_9MICO</name>
<keyword evidence="9" id="KW-1185">Reference proteome</keyword>
<dbReference type="GO" id="GO:0005886">
    <property type="term" value="C:plasma membrane"/>
    <property type="evidence" value="ECO:0007669"/>
    <property type="project" value="UniProtKB-SubCell"/>
</dbReference>
<feature type="transmembrane region" description="Helical" evidence="6">
    <location>
        <begin position="168"/>
        <end position="187"/>
    </location>
</feature>
<feature type="transmembrane region" description="Helical" evidence="6">
    <location>
        <begin position="223"/>
        <end position="244"/>
    </location>
</feature>
<evidence type="ECO:0000256" key="1">
    <source>
        <dbReference type="ARBA" id="ARBA00004651"/>
    </source>
</evidence>
<dbReference type="KEGG" id="xyl:ET495_07400"/>
<feature type="transmembrane region" description="Helical" evidence="6">
    <location>
        <begin position="603"/>
        <end position="626"/>
    </location>
</feature>
<protein>
    <submittedName>
        <fullName evidence="8">MMPL family transporter</fullName>
    </submittedName>
</protein>
<evidence type="ECO:0000256" key="3">
    <source>
        <dbReference type="ARBA" id="ARBA00022692"/>
    </source>
</evidence>
<evidence type="ECO:0000256" key="5">
    <source>
        <dbReference type="ARBA" id="ARBA00023136"/>
    </source>
</evidence>
<evidence type="ECO:0000256" key="4">
    <source>
        <dbReference type="ARBA" id="ARBA00022989"/>
    </source>
</evidence>
<sequence>MNKLVLLALRVPRVIIGLWLVLVAAAAPLAIHLDGALSGGGFTNPRAEALVAQASIEDHFGDQPNQFAVVVSADAGVKPELIAELADALHSAGAETTATPRDNPSWVSEDGTAALIVAGFGGSNTAAQNLAPVLQADLDQRAGEGASVHVTGQAALDYQLNSLSKEDATRAELIVFPLLLVVLLLVFRSVVATLLPLLMAGSALAVASGTGFLLTQVTEISNLYSNIVSMIGLAVAVDYSLFVITRFREELAQGAVREEAVRTAMATAGHSVVFSGVAVVLALASLFVPNAMAFTSIALGGIVVTLAAIALTMTALPAVLVLLGERINRWALPLPRRLASRTSRPDSPAFGRRYRAGGVAAMVAMLAAALPLLGLTVQSPVASATILPAEDPARAGLDVVDTRIGNGQLFPIQVVLTIPGGTSHSEAIAIASRAQTHLEGEVGVASVTSVASAGLPDEQLEAALSSTDPPEQLASLWHEDDQHITTRLLVETRNGPDSVRAHELVREIRADLPALLGNTTSIAVSGATAQGLDFDETITRSIPVIAALVFLLTFVMLAIAFRSLLLPLLALLFNALVVGASLGLLTLVQTATSDLPLNSVTPILLFAVMFGLSMDYMVIIIARMVETYRQGMPYKVSVRTGMTRTRSMINSAAIIMITVFLAFMTGQISIVREIGLGLAIAVALDALAIRMLVMPTLLVLIGPRAFGRHTRVLESGPSPSRA</sequence>
<feature type="transmembrane region" description="Helical" evidence="6">
    <location>
        <begin position="676"/>
        <end position="701"/>
    </location>
</feature>
<keyword evidence="2" id="KW-1003">Cell membrane</keyword>
<gene>
    <name evidence="8" type="ORF">ET495_07400</name>
</gene>
<dbReference type="PANTHER" id="PTHR33406:SF13">
    <property type="entry name" value="MEMBRANE PROTEIN YDFJ"/>
    <property type="match status" value="1"/>
</dbReference>
<dbReference type="InterPro" id="IPR004869">
    <property type="entry name" value="MMPL_dom"/>
</dbReference>
<evidence type="ECO:0000313" key="8">
    <source>
        <dbReference type="EMBL" id="QAY63095.1"/>
    </source>
</evidence>
<comment type="subcellular location">
    <subcellularLocation>
        <location evidence="1">Cell membrane</location>
        <topology evidence="1">Multi-pass membrane protein</topology>
    </subcellularLocation>
</comment>
<feature type="transmembrane region" description="Helical" evidence="6">
    <location>
        <begin position="542"/>
        <end position="561"/>
    </location>
</feature>
<feature type="transmembrane region" description="Helical" evidence="6">
    <location>
        <begin position="568"/>
        <end position="591"/>
    </location>
</feature>
<evidence type="ECO:0000313" key="9">
    <source>
        <dbReference type="Proteomes" id="UP000291758"/>
    </source>
</evidence>